<dbReference type="Gene3D" id="2.60.120.650">
    <property type="entry name" value="Cupin"/>
    <property type="match status" value="1"/>
</dbReference>
<dbReference type="EMBL" id="MTEJ01000321">
    <property type="protein sequence ID" value="OQX04761.1"/>
    <property type="molecule type" value="Genomic_DNA"/>
</dbReference>
<gene>
    <name evidence="2" type="ORF">BWK73_35340</name>
</gene>
<dbReference type="Proteomes" id="UP000192491">
    <property type="component" value="Unassembled WGS sequence"/>
</dbReference>
<dbReference type="SMART" id="SM00558">
    <property type="entry name" value="JmjC"/>
    <property type="match status" value="1"/>
</dbReference>
<dbReference type="PROSITE" id="PS51184">
    <property type="entry name" value="JMJC"/>
    <property type="match status" value="1"/>
</dbReference>
<reference evidence="2 3" key="1">
    <citation type="submission" date="2017-01" db="EMBL/GenBank/DDBJ databases">
        <title>Novel large sulfur bacteria in the metagenomes of groundwater-fed chemosynthetic microbial mats in the Lake Huron basin.</title>
        <authorList>
            <person name="Sharrar A.M."/>
            <person name="Flood B.E."/>
            <person name="Bailey J.V."/>
            <person name="Jones D.S."/>
            <person name="Biddanda B."/>
            <person name="Ruberg S.A."/>
            <person name="Marcus D.N."/>
            <person name="Dick G.J."/>
        </authorList>
    </citation>
    <scope>NUCLEOTIDE SEQUENCE [LARGE SCALE GENOMIC DNA]</scope>
    <source>
        <strain evidence="2">A8</strain>
    </source>
</reference>
<dbReference type="STRING" id="1123401.GCA_000621325_00503"/>
<organism evidence="2 3">
    <name type="scientific">Thiothrix lacustris</name>
    <dbReference type="NCBI Taxonomy" id="525917"/>
    <lineage>
        <taxon>Bacteria</taxon>
        <taxon>Pseudomonadati</taxon>
        <taxon>Pseudomonadota</taxon>
        <taxon>Gammaproteobacteria</taxon>
        <taxon>Thiotrichales</taxon>
        <taxon>Thiotrichaceae</taxon>
        <taxon>Thiothrix</taxon>
    </lineage>
</organism>
<comment type="caution">
    <text evidence="2">The sequence shown here is derived from an EMBL/GenBank/DDBJ whole genome shotgun (WGS) entry which is preliminary data.</text>
</comment>
<sequence>MKCLTIQADRFTHEFPERGFTIQHHLAGLMAFELPQLLALSRRLPADGVEYNAGTLLPGQNLTLTPRNGLSVDETIERIEQCQSWLVLKHVERDPLYKALLDACLDDIYPHAAQSLSGLHDRAAFIFITSPGSITPFHFDPEHNFLLQIRGEKTMHQFDKYDRDILPEAAIEEKYVDASLHRNQPFEDAFQAKAQTFTLKPGDGLFVPINAPHWVQNGNAVSVSFSITFHSEQSDRIARLYKLNGLLRRKLGITPTPVGRKPRLDALKHSGIMALRKLKMRLA</sequence>
<protein>
    <recommendedName>
        <fullName evidence="1">JmjC domain-containing protein</fullName>
    </recommendedName>
</protein>
<dbReference type="Pfam" id="PF13621">
    <property type="entry name" value="Cupin_8"/>
    <property type="match status" value="1"/>
</dbReference>
<dbReference type="PANTHER" id="PTHR12461">
    <property type="entry name" value="HYPOXIA-INDUCIBLE FACTOR 1 ALPHA INHIBITOR-RELATED"/>
    <property type="match status" value="1"/>
</dbReference>
<dbReference type="AlphaFoldDB" id="A0A1Y1QG86"/>
<name>A0A1Y1QG86_9GAMM</name>
<dbReference type="InterPro" id="IPR003347">
    <property type="entry name" value="JmjC_dom"/>
</dbReference>
<proteinExistence type="predicted"/>
<dbReference type="InterPro" id="IPR041667">
    <property type="entry name" value="Cupin_8"/>
</dbReference>
<evidence type="ECO:0000259" key="1">
    <source>
        <dbReference type="PROSITE" id="PS51184"/>
    </source>
</evidence>
<dbReference type="SUPFAM" id="SSF51197">
    <property type="entry name" value="Clavaminate synthase-like"/>
    <property type="match status" value="1"/>
</dbReference>
<evidence type="ECO:0000313" key="2">
    <source>
        <dbReference type="EMBL" id="OQX04761.1"/>
    </source>
</evidence>
<evidence type="ECO:0000313" key="3">
    <source>
        <dbReference type="Proteomes" id="UP000192491"/>
    </source>
</evidence>
<feature type="domain" description="JmjC" evidence="1">
    <location>
        <begin position="90"/>
        <end position="246"/>
    </location>
</feature>
<dbReference type="PANTHER" id="PTHR12461:SF105">
    <property type="entry name" value="HYPOXIA-INDUCIBLE FACTOR 1-ALPHA INHIBITOR"/>
    <property type="match status" value="1"/>
</dbReference>
<accession>A0A1Y1QG86</accession>